<dbReference type="Gene3D" id="3.40.50.150">
    <property type="entry name" value="Vaccinia Virus protein VP39"/>
    <property type="match status" value="1"/>
</dbReference>
<keyword evidence="1" id="KW-0812">Transmembrane</keyword>
<organism evidence="3 4">
    <name type="scientific">Candidatus Campbellbacteria bacterium RIFOXYC2_FULL_35_25</name>
    <dbReference type="NCBI Taxonomy" id="1797582"/>
    <lineage>
        <taxon>Bacteria</taxon>
        <taxon>Candidatus Campbelliibacteriota</taxon>
    </lineage>
</organism>
<dbReference type="STRING" id="1797582.A2442_00570"/>
<dbReference type="AlphaFoldDB" id="A0A1F5EIM2"/>
<feature type="transmembrane region" description="Helical" evidence="1">
    <location>
        <begin position="32"/>
        <end position="51"/>
    </location>
</feature>
<keyword evidence="1" id="KW-1133">Transmembrane helix</keyword>
<dbReference type="Pfam" id="PF05050">
    <property type="entry name" value="Methyltransf_21"/>
    <property type="match status" value="1"/>
</dbReference>
<accession>A0A1F5EIM2</accession>
<dbReference type="EMBL" id="MFAE01000006">
    <property type="protein sequence ID" value="OGD67252.1"/>
    <property type="molecule type" value="Genomic_DNA"/>
</dbReference>
<comment type="caution">
    <text evidence="3">The sequence shown here is derived from an EMBL/GenBank/DDBJ whole genome shotgun (WGS) entry which is preliminary data.</text>
</comment>
<dbReference type="InterPro" id="IPR029063">
    <property type="entry name" value="SAM-dependent_MTases_sf"/>
</dbReference>
<proteinExistence type="predicted"/>
<evidence type="ECO:0000313" key="3">
    <source>
        <dbReference type="EMBL" id="OGD67252.1"/>
    </source>
</evidence>
<dbReference type="NCBIfam" id="TIGR01444">
    <property type="entry name" value="fkbM_fam"/>
    <property type="match status" value="1"/>
</dbReference>
<dbReference type="InterPro" id="IPR052514">
    <property type="entry name" value="SAM-dependent_MTase"/>
</dbReference>
<dbReference type="PANTHER" id="PTHR34203">
    <property type="entry name" value="METHYLTRANSFERASE, FKBM FAMILY PROTEIN"/>
    <property type="match status" value="1"/>
</dbReference>
<sequence>MKRVKNFLKRIIQIAGGCLGFLFSFLDKNKKRKVVVFFCNISFKLGGRYYFWFYEFLKQMMCVMFRDDYEENWVKKRLKTGGVIDVDLSRVNQRNIYSHKLYEINISNFFLNNIKKGDTFFDIGSNVGYFSILLSPLVGKEGKIFAFEPEKNNFNFLVKNVNENIFLNIFAINKGVGNKNEKLTLYLHPLNNGGHSFIEFKFYKFGDLKFDKDKFNDKKLLQKIDVLKIDDFAVENNIDRVDFMKIDIEGYELDALKGMENLLKRKKILNIVCEVNNNETRLDVFKFMNSLGYTIYRLDVNGVKSKLDIHQKMSKGDVLFSLEK</sequence>
<name>A0A1F5EIM2_9BACT</name>
<keyword evidence="1" id="KW-0472">Membrane</keyword>
<protein>
    <recommendedName>
        <fullName evidence="2">Methyltransferase FkbM domain-containing protein</fullName>
    </recommendedName>
</protein>
<dbReference type="Proteomes" id="UP000179003">
    <property type="component" value="Unassembled WGS sequence"/>
</dbReference>
<evidence type="ECO:0000256" key="1">
    <source>
        <dbReference type="SAM" id="Phobius"/>
    </source>
</evidence>
<dbReference type="SUPFAM" id="SSF53335">
    <property type="entry name" value="S-adenosyl-L-methionine-dependent methyltransferases"/>
    <property type="match status" value="1"/>
</dbReference>
<evidence type="ECO:0000313" key="4">
    <source>
        <dbReference type="Proteomes" id="UP000179003"/>
    </source>
</evidence>
<evidence type="ECO:0000259" key="2">
    <source>
        <dbReference type="Pfam" id="PF05050"/>
    </source>
</evidence>
<dbReference type="PANTHER" id="PTHR34203:SF15">
    <property type="entry name" value="SLL1173 PROTEIN"/>
    <property type="match status" value="1"/>
</dbReference>
<dbReference type="InterPro" id="IPR006342">
    <property type="entry name" value="FkbM_mtfrase"/>
</dbReference>
<gene>
    <name evidence="3" type="ORF">A2442_00570</name>
</gene>
<feature type="domain" description="Methyltransferase FkbM" evidence="2">
    <location>
        <begin position="122"/>
        <end position="293"/>
    </location>
</feature>
<reference evidence="3 4" key="1">
    <citation type="journal article" date="2016" name="Nat. Commun.">
        <title>Thousands of microbial genomes shed light on interconnected biogeochemical processes in an aquifer system.</title>
        <authorList>
            <person name="Anantharaman K."/>
            <person name="Brown C.T."/>
            <person name="Hug L.A."/>
            <person name="Sharon I."/>
            <person name="Castelle C.J."/>
            <person name="Probst A.J."/>
            <person name="Thomas B.C."/>
            <person name="Singh A."/>
            <person name="Wilkins M.J."/>
            <person name="Karaoz U."/>
            <person name="Brodie E.L."/>
            <person name="Williams K.H."/>
            <person name="Hubbard S.S."/>
            <person name="Banfield J.F."/>
        </authorList>
    </citation>
    <scope>NUCLEOTIDE SEQUENCE [LARGE SCALE GENOMIC DNA]</scope>
</reference>